<proteinExistence type="predicted"/>
<reference evidence="1 2" key="1">
    <citation type="submission" date="2021-03" db="EMBL/GenBank/DDBJ databases">
        <title>Genome sequencing of Marinobacter sp. LPB0319.</title>
        <authorList>
            <person name="Kim J."/>
        </authorList>
    </citation>
    <scope>NUCLEOTIDE SEQUENCE [LARGE SCALE GENOMIC DNA]</scope>
    <source>
        <strain evidence="1 2">LPB0319</strain>
    </source>
</reference>
<dbReference type="InterPro" id="IPR019734">
    <property type="entry name" value="TPR_rpt"/>
</dbReference>
<name>A0ABX7MVY4_9GAMM</name>
<dbReference type="Gene3D" id="1.25.40.10">
    <property type="entry name" value="Tetratricopeptide repeat domain"/>
    <property type="match status" value="3"/>
</dbReference>
<dbReference type="InterPro" id="IPR011990">
    <property type="entry name" value="TPR-like_helical_dom_sf"/>
</dbReference>
<protein>
    <submittedName>
        <fullName evidence="1">Outer membrane protein assembly factor BamD</fullName>
    </submittedName>
</protein>
<organism evidence="1 2">
    <name type="scientific">Marinobacter salinisoli</name>
    <dbReference type="NCBI Taxonomy" id="2769486"/>
    <lineage>
        <taxon>Bacteria</taxon>
        <taxon>Pseudomonadati</taxon>
        <taxon>Pseudomonadota</taxon>
        <taxon>Gammaproteobacteria</taxon>
        <taxon>Pseudomonadales</taxon>
        <taxon>Marinobacteraceae</taxon>
        <taxon>Marinobacter</taxon>
    </lineage>
</organism>
<accession>A0ABX7MVY4</accession>
<evidence type="ECO:0000313" key="1">
    <source>
        <dbReference type="EMBL" id="QSP96550.1"/>
    </source>
</evidence>
<dbReference type="SUPFAM" id="SSF48452">
    <property type="entry name" value="TPR-like"/>
    <property type="match status" value="2"/>
</dbReference>
<dbReference type="SMART" id="SM00028">
    <property type="entry name" value="TPR"/>
    <property type="match status" value="5"/>
</dbReference>
<keyword evidence="2" id="KW-1185">Reference proteome</keyword>
<gene>
    <name evidence="1" type="primary">bamD</name>
    <name evidence="1" type="ORF">LPB19_10920</name>
</gene>
<dbReference type="Proteomes" id="UP000663555">
    <property type="component" value="Chromosome"/>
</dbReference>
<dbReference type="Pfam" id="PF13174">
    <property type="entry name" value="TPR_6"/>
    <property type="match status" value="1"/>
</dbReference>
<sequence>MRPVFLPFEARPMPAISPAEVARRYQKLFRSSDEPEVRIDALNRLSNIQSLSGEDIGFTPEEETTIYREAIVSYESILARGSFSGRLDELLYQMAKAHALTGQPEQSIMRLKQLAGLYPESPLAPEARFRVAESAFSDGNYRDAEAQYQSVLEIVDGDSPLSSKARFMLGWSQFKQGVGAWDRAAGNFITVLDGFLPNQESLQTVDRSSIDTIDDTLRVLAMMAARTDGAERLYAWLNASDKRHWTYIVFDRLADYYAVLGQYEASVAANHAFVRYFPNHPHNPAFMAQVADVWQMAGKPAKVRAAKADYVAQFAAPELYHSLSGAEQSRWVEFSRQLGDFNYHVGSQALAAGDHARAQEAFSTAASFYEALAGRTDASGEVLRLAGDARLQSGQYRAALIDFQQSAYKFGGHPEAADAGWAAIVLLREGLDGRRQAPGFVTNIDALAHEAERFGVNFVGDPRLTGLLADLAVRWFNKGNLERAIGNAQNVVARDAATGSERYAAWQVMAKARQQRGEFELAEQAWNSVLGALAGGEVTAAEPGAASAAKNQLATVIYRQGEKAAETRNTDAAVRHFERIETVLPHSEIAIKGRYDAANTLLLALQYPAAIDALTRFRRDFPRHALAEDISDKLVYAHVSAGDPSSAAEELLSAATTEVNPWPARLKAAALYHEGGETGPRNQLYRAYLGTNPVANSADQHILHQTMRQRLMESGDSSPDLQQALVDKELASQWHSEETLGWAARSALMLGARAAATFTAIRLTHPLAQSLDRKQSALEAARKRFIEAEKLGDELVRSESLFRRAELYRALAQDLMASAVPADLNEMEALQYQMLLEEEAFPFEEKAIQLHADNHQRITALGYDAWIGKSLDALAQMNPGRYDRTVRWMTWTVETNDGA</sequence>
<dbReference type="EMBL" id="CP071247">
    <property type="protein sequence ID" value="QSP96550.1"/>
    <property type="molecule type" value="Genomic_DNA"/>
</dbReference>
<evidence type="ECO:0000313" key="2">
    <source>
        <dbReference type="Proteomes" id="UP000663555"/>
    </source>
</evidence>